<keyword evidence="3" id="KW-1185">Reference proteome</keyword>
<proteinExistence type="predicted"/>
<dbReference type="EMBL" id="CP050831">
    <property type="protein sequence ID" value="QIU95936.1"/>
    <property type="molecule type" value="Genomic_DNA"/>
</dbReference>
<protein>
    <recommendedName>
        <fullName evidence="4">Fibronectin type-III domain-containing protein</fullName>
    </recommendedName>
</protein>
<reference evidence="2 3" key="1">
    <citation type="submission" date="2020-03" db="EMBL/GenBank/DDBJ databases">
        <title>Genomic analysis of Bacteroides faecium CBA7301.</title>
        <authorList>
            <person name="Kim J."/>
            <person name="Roh S.W."/>
        </authorList>
    </citation>
    <scope>NUCLEOTIDE SEQUENCE [LARGE SCALE GENOMIC DNA]</scope>
    <source>
        <strain evidence="2 3">CBA7301</strain>
    </source>
</reference>
<dbReference type="InterPro" id="IPR036116">
    <property type="entry name" value="FN3_sf"/>
</dbReference>
<sequence>MKIMYYLVVFYTMFFMYSCSNDDTESITPTITVTDIERYSVVINGAITMNDNTEVDECGIYWSQTNEKPTDMDKRVIAEQTNGKFQVKLTNLQGGTTYYVRAYAKNRTVMDIGETIQFTTTKGVPDIKATLLSLGTDCRVKIDIGGGDVKEVGYCRILATDYNKNVIPNIKNCEDKIIIDHYSSSFTFSLSGTYPNNYYACIYMITSEGIGYSERIYYHIPLR</sequence>
<dbReference type="SUPFAM" id="SSF49265">
    <property type="entry name" value="Fibronectin type III"/>
    <property type="match status" value="1"/>
</dbReference>
<evidence type="ECO:0008006" key="4">
    <source>
        <dbReference type="Google" id="ProtNLM"/>
    </source>
</evidence>
<organism evidence="2 3">
    <name type="scientific">Bacteroides faecium</name>
    <dbReference type="NCBI Taxonomy" id="2715212"/>
    <lineage>
        <taxon>Bacteria</taxon>
        <taxon>Pseudomonadati</taxon>
        <taxon>Bacteroidota</taxon>
        <taxon>Bacteroidia</taxon>
        <taxon>Bacteroidales</taxon>
        <taxon>Bacteroidaceae</taxon>
        <taxon>Bacteroides</taxon>
    </lineage>
</organism>
<dbReference type="Proteomes" id="UP000501780">
    <property type="component" value="Chromosome"/>
</dbReference>
<dbReference type="RefSeq" id="WP_167964982.1">
    <property type="nucleotide sequence ID" value="NZ_CP050831.1"/>
</dbReference>
<evidence type="ECO:0000313" key="2">
    <source>
        <dbReference type="EMBL" id="QIU95936.1"/>
    </source>
</evidence>
<accession>A0A6H0KR35</accession>
<name>A0A6H0KR35_9BACE</name>
<dbReference type="KEGG" id="bfc:BacF7301_18055"/>
<dbReference type="AlphaFoldDB" id="A0A6H0KR35"/>
<evidence type="ECO:0000313" key="3">
    <source>
        <dbReference type="Proteomes" id="UP000501780"/>
    </source>
</evidence>
<keyword evidence="1" id="KW-0732">Signal</keyword>
<feature type="signal peptide" evidence="1">
    <location>
        <begin position="1"/>
        <end position="20"/>
    </location>
</feature>
<dbReference type="Gene3D" id="2.60.40.10">
    <property type="entry name" value="Immunoglobulins"/>
    <property type="match status" value="1"/>
</dbReference>
<dbReference type="PROSITE" id="PS51257">
    <property type="entry name" value="PROKAR_LIPOPROTEIN"/>
    <property type="match status" value="1"/>
</dbReference>
<feature type="chain" id="PRO_5026060870" description="Fibronectin type-III domain-containing protein" evidence="1">
    <location>
        <begin position="21"/>
        <end position="223"/>
    </location>
</feature>
<dbReference type="InterPro" id="IPR013783">
    <property type="entry name" value="Ig-like_fold"/>
</dbReference>
<gene>
    <name evidence="2" type="ORF">BacF7301_18055</name>
</gene>
<evidence type="ECO:0000256" key="1">
    <source>
        <dbReference type="SAM" id="SignalP"/>
    </source>
</evidence>